<evidence type="ECO:0000259" key="2">
    <source>
        <dbReference type="PROSITE" id="PS50089"/>
    </source>
</evidence>
<comment type="caution">
    <text evidence="3">The sequence shown here is derived from an EMBL/GenBank/DDBJ whole genome shotgun (WGS) entry which is preliminary data.</text>
</comment>
<keyword evidence="1" id="KW-0863">Zinc-finger</keyword>
<keyword evidence="1" id="KW-0479">Metal-binding</keyword>
<feature type="domain" description="RING-type" evidence="2">
    <location>
        <begin position="151"/>
        <end position="186"/>
    </location>
</feature>
<dbReference type="PROSITE" id="PS50089">
    <property type="entry name" value="ZF_RING_2"/>
    <property type="match status" value="1"/>
</dbReference>
<protein>
    <recommendedName>
        <fullName evidence="2">RING-type domain-containing protein</fullName>
    </recommendedName>
</protein>
<reference evidence="3 4" key="1">
    <citation type="journal article" date="2021" name="Comput. Struct. Biotechnol. J.">
        <title>De novo genome assembly of the potent medicinal plant Rehmannia glutinosa using nanopore technology.</title>
        <authorList>
            <person name="Ma L."/>
            <person name="Dong C."/>
            <person name="Song C."/>
            <person name="Wang X."/>
            <person name="Zheng X."/>
            <person name="Niu Y."/>
            <person name="Chen S."/>
            <person name="Feng W."/>
        </authorList>
    </citation>
    <scope>NUCLEOTIDE SEQUENCE [LARGE SCALE GENOMIC DNA]</scope>
    <source>
        <strain evidence="3">DH-2019</strain>
    </source>
</reference>
<dbReference type="Pfam" id="PF13920">
    <property type="entry name" value="zf-C3HC4_3"/>
    <property type="match status" value="1"/>
</dbReference>
<keyword evidence="4" id="KW-1185">Reference proteome</keyword>
<organism evidence="3 4">
    <name type="scientific">Rehmannia glutinosa</name>
    <name type="common">Chinese foxglove</name>
    <dbReference type="NCBI Taxonomy" id="99300"/>
    <lineage>
        <taxon>Eukaryota</taxon>
        <taxon>Viridiplantae</taxon>
        <taxon>Streptophyta</taxon>
        <taxon>Embryophyta</taxon>
        <taxon>Tracheophyta</taxon>
        <taxon>Spermatophyta</taxon>
        <taxon>Magnoliopsida</taxon>
        <taxon>eudicotyledons</taxon>
        <taxon>Gunneridae</taxon>
        <taxon>Pentapetalae</taxon>
        <taxon>asterids</taxon>
        <taxon>lamiids</taxon>
        <taxon>Lamiales</taxon>
        <taxon>Orobanchaceae</taxon>
        <taxon>Rehmannieae</taxon>
        <taxon>Rehmannia</taxon>
    </lineage>
</organism>
<dbReference type="EMBL" id="JABTTQ020000003">
    <property type="protein sequence ID" value="KAK6160495.1"/>
    <property type="molecule type" value="Genomic_DNA"/>
</dbReference>
<proteinExistence type="predicted"/>
<accession>A0ABR0XMW2</accession>
<dbReference type="InterPro" id="IPR013083">
    <property type="entry name" value="Znf_RING/FYVE/PHD"/>
</dbReference>
<dbReference type="SUPFAM" id="SSF57850">
    <property type="entry name" value="RING/U-box"/>
    <property type="match status" value="1"/>
</dbReference>
<evidence type="ECO:0000313" key="3">
    <source>
        <dbReference type="EMBL" id="KAK6160495.1"/>
    </source>
</evidence>
<dbReference type="PANTHER" id="PTHR46405">
    <property type="entry name" value="OS05G0141500 PROTEIN"/>
    <property type="match status" value="1"/>
</dbReference>
<evidence type="ECO:0000256" key="1">
    <source>
        <dbReference type="PROSITE-ProRule" id="PRU00175"/>
    </source>
</evidence>
<dbReference type="PANTHER" id="PTHR46405:SF3">
    <property type="entry name" value="RING_U-BOX SUPERFAMILY PROTEIN"/>
    <property type="match status" value="1"/>
</dbReference>
<name>A0ABR0XMW2_REHGL</name>
<dbReference type="Proteomes" id="UP001318860">
    <property type="component" value="Unassembled WGS sequence"/>
</dbReference>
<sequence>MKRGEVMMFAIEVFQAEKESVEAEVRNSLELDLEKPLCGYHQSDSWRWRQEIKEKEKRFALLAEETRIAEIRKANSRSELLILRQKLEIESQLARDEHQRLEDELSRRMPRQMSGVPMDDDNFLYDDIEITSLESNVPGESSSSTHWNNMICTHNQVSVVLLPCTHQVLCKNCYEAAVETHCPYCKADIEQGIKVYGPAS</sequence>
<gene>
    <name evidence="3" type="ORF">DH2020_003876</name>
</gene>
<dbReference type="InterPro" id="IPR001841">
    <property type="entry name" value="Znf_RING"/>
</dbReference>
<keyword evidence="1" id="KW-0862">Zinc</keyword>
<dbReference type="Gene3D" id="3.30.40.10">
    <property type="entry name" value="Zinc/RING finger domain, C3HC4 (zinc finger)"/>
    <property type="match status" value="1"/>
</dbReference>
<dbReference type="InterPro" id="IPR046934">
    <property type="entry name" value="PIR2-like"/>
</dbReference>
<evidence type="ECO:0000313" key="4">
    <source>
        <dbReference type="Proteomes" id="UP001318860"/>
    </source>
</evidence>